<dbReference type="Pfam" id="PF03797">
    <property type="entry name" value="Autotransporter"/>
    <property type="match status" value="1"/>
</dbReference>
<dbReference type="NCBIfam" id="TIGR01414">
    <property type="entry name" value="autotrans_barl"/>
    <property type="match status" value="1"/>
</dbReference>
<feature type="chain" id="PRO_5045770027" evidence="2">
    <location>
        <begin position="22"/>
        <end position="1049"/>
    </location>
</feature>
<feature type="domain" description="Autotransporter" evidence="3">
    <location>
        <begin position="772"/>
        <end position="1049"/>
    </location>
</feature>
<sequence length="1049" mass="106097">MRYMLLAVTALPLIQVAAAHAETRISTATTAPVATSTIASGARDDLTIEKAGSIKPAAAGVAVTVDSANNVKNDGEINLDDKDNSVGVRFTTTAAAGSENNGTVRLMEDFTGTDDDKDGDLDGPFAKGTGRHAIRLDTGVTVTGNITNSSAGVISVEGNDSSGIRLDGRLVGNLNHAGVVSVTGDRSVGVLATAVEGIVALTGSVTAIGEGSTAVSLGDVSGVVHLQNAISATGYRSTDRGTDAVRAKLDADDLRQGGAAVRIAGSVGGGILLDKPPVDGNADDKDEDKDGVPDADERSAVLTSYGAAPALDLGGAGAPTVIGRVGTGDNAYGVVNKGQIRGLGINDGVAATALRIGQAGGGTTRVEGGINNIGGTINAASFGAAATGILLNAGARADELRNSGEIGAVATTEGAAGAAAVRIEAGATMTAIRNSGTIGATVNGEAADSVAILDRSGTLATIENTGRILAKITPTDDANDKDDADLDAGNEAITGRAVAVDLRANTSGALIRQTRASATADLPSLTGQVLMGSGADRVELLSGSYLGMLSFGAGADTLLIDGGATVTAELVDSDGALAVSLGKGSLTVVNTAPLALSSLSIGAEGQLRVAIDPAAATALRFDVAGAATIASGAKIEIELGSLLRGTREFEIIRAGSLTLGDATTTLTGAPYLYAATLRRDAATNSLYAGVRAKTAAELGLNRSGAEAYAAVFDRLDRDARIESAFLGAEDEAAFDALYNQMLPDHSGGSLLSAAAISSAMSAAMAAPVGRVEGGSGLAVWGQEILFNLRRDADDAAGFKANGLGLAAGLERAGNGHALGLAASFVATTYKDRGAAADEEVVMQFAQAGAYWRGEIGRLRANVRAALGHVWFDSDRKLVGAGVDLAATADWTGWLGDAHAGAAYELGSGWLVARPELSVDYVYLKEKGYRESGGGEGFDLAVDGRDGQLLTGTAALTLGARFGDTFRWGPEVKAGWRQRLAGTPGRTTARFLSGGSDFTLSPEEVPDGEKMVQLALRGQTEDIAFGIEVGTAFDGGYRQHDVRATVRFAF</sequence>
<evidence type="ECO:0000256" key="2">
    <source>
        <dbReference type="SAM" id="SignalP"/>
    </source>
</evidence>
<comment type="caution">
    <text evidence="4">The sequence shown here is derived from an EMBL/GenBank/DDBJ whole genome shotgun (WGS) entry which is preliminary data.</text>
</comment>
<dbReference type="PROSITE" id="PS51208">
    <property type="entry name" value="AUTOTRANSPORTER"/>
    <property type="match status" value="1"/>
</dbReference>
<dbReference type="Proteomes" id="UP001595615">
    <property type="component" value="Unassembled WGS sequence"/>
</dbReference>
<dbReference type="InterPro" id="IPR006315">
    <property type="entry name" value="OM_autotransptr_brl_dom"/>
</dbReference>
<protein>
    <submittedName>
        <fullName evidence="4">Autotransporter domain-containing protein</fullName>
    </submittedName>
</protein>
<evidence type="ECO:0000313" key="5">
    <source>
        <dbReference type="Proteomes" id="UP001595615"/>
    </source>
</evidence>
<dbReference type="SMART" id="SM00869">
    <property type="entry name" value="Autotransporter"/>
    <property type="match status" value="1"/>
</dbReference>
<dbReference type="InterPro" id="IPR036709">
    <property type="entry name" value="Autotransporte_beta_dom_sf"/>
</dbReference>
<feature type="region of interest" description="Disordered" evidence="1">
    <location>
        <begin position="274"/>
        <end position="294"/>
    </location>
</feature>
<dbReference type="RefSeq" id="WP_380858843.1">
    <property type="nucleotide sequence ID" value="NZ_JBHRXV010000004.1"/>
</dbReference>
<feature type="signal peptide" evidence="2">
    <location>
        <begin position="1"/>
        <end position="21"/>
    </location>
</feature>
<dbReference type="SUPFAM" id="SSF103515">
    <property type="entry name" value="Autotransporter"/>
    <property type="match status" value="1"/>
</dbReference>
<accession>A0ABV7X8P4</accession>
<organism evidence="4 5">
    <name type="scientific">Sphingoaurantiacus capsulatus</name>
    <dbReference type="NCBI Taxonomy" id="1771310"/>
    <lineage>
        <taxon>Bacteria</taxon>
        <taxon>Pseudomonadati</taxon>
        <taxon>Pseudomonadota</taxon>
        <taxon>Alphaproteobacteria</taxon>
        <taxon>Sphingomonadales</taxon>
        <taxon>Sphingosinicellaceae</taxon>
        <taxon>Sphingoaurantiacus</taxon>
    </lineage>
</organism>
<keyword evidence="2" id="KW-0732">Signal</keyword>
<gene>
    <name evidence="4" type="ORF">ACFOMD_06850</name>
</gene>
<evidence type="ECO:0000259" key="3">
    <source>
        <dbReference type="PROSITE" id="PS51208"/>
    </source>
</evidence>
<name>A0ABV7X8P4_9SPHN</name>
<keyword evidence="5" id="KW-1185">Reference proteome</keyword>
<dbReference type="InterPro" id="IPR005546">
    <property type="entry name" value="Autotransporte_beta"/>
</dbReference>
<dbReference type="EMBL" id="JBHRXV010000004">
    <property type="protein sequence ID" value="MFC3712281.1"/>
    <property type="molecule type" value="Genomic_DNA"/>
</dbReference>
<evidence type="ECO:0000256" key="1">
    <source>
        <dbReference type="SAM" id="MobiDB-lite"/>
    </source>
</evidence>
<proteinExistence type="predicted"/>
<evidence type="ECO:0000313" key="4">
    <source>
        <dbReference type="EMBL" id="MFC3712281.1"/>
    </source>
</evidence>
<reference evidence="5" key="1">
    <citation type="journal article" date="2019" name="Int. J. Syst. Evol. Microbiol.">
        <title>The Global Catalogue of Microorganisms (GCM) 10K type strain sequencing project: providing services to taxonomists for standard genome sequencing and annotation.</title>
        <authorList>
            <consortium name="The Broad Institute Genomics Platform"/>
            <consortium name="The Broad Institute Genome Sequencing Center for Infectious Disease"/>
            <person name="Wu L."/>
            <person name="Ma J."/>
        </authorList>
    </citation>
    <scope>NUCLEOTIDE SEQUENCE [LARGE SCALE GENOMIC DNA]</scope>
    <source>
        <strain evidence="5">KCTC 42644</strain>
    </source>
</reference>
<dbReference type="Gene3D" id="2.40.128.130">
    <property type="entry name" value="Autotransporter beta-domain"/>
    <property type="match status" value="1"/>
</dbReference>